<comment type="caution">
    <text evidence="1">The sequence shown here is derived from an EMBL/GenBank/DDBJ whole genome shotgun (WGS) entry which is preliminary data.</text>
</comment>
<sequence length="101" mass="11630">MFQTIEKPLFLSFPAKKKLFKFQVLSIRLEPQHSEKWPVFSPSALRGPSPSWFWPSSVAPSSVKPELNSSIQMDATEEEASFHLLQNPRKISEWPFLETTP</sequence>
<organism evidence="1 2">
    <name type="scientific">Nephila pilipes</name>
    <name type="common">Giant wood spider</name>
    <name type="synonym">Nephila maculata</name>
    <dbReference type="NCBI Taxonomy" id="299642"/>
    <lineage>
        <taxon>Eukaryota</taxon>
        <taxon>Metazoa</taxon>
        <taxon>Ecdysozoa</taxon>
        <taxon>Arthropoda</taxon>
        <taxon>Chelicerata</taxon>
        <taxon>Arachnida</taxon>
        <taxon>Araneae</taxon>
        <taxon>Araneomorphae</taxon>
        <taxon>Entelegynae</taxon>
        <taxon>Araneoidea</taxon>
        <taxon>Nephilidae</taxon>
        <taxon>Nephila</taxon>
    </lineage>
</organism>
<gene>
    <name evidence="1" type="ORF">NPIL_410381</name>
</gene>
<evidence type="ECO:0000313" key="1">
    <source>
        <dbReference type="EMBL" id="GFS83856.1"/>
    </source>
</evidence>
<proteinExistence type="predicted"/>
<evidence type="ECO:0000313" key="2">
    <source>
        <dbReference type="Proteomes" id="UP000887013"/>
    </source>
</evidence>
<name>A0A8X6T722_NEPPI</name>
<dbReference type="Proteomes" id="UP000887013">
    <property type="component" value="Unassembled WGS sequence"/>
</dbReference>
<keyword evidence="2" id="KW-1185">Reference proteome</keyword>
<dbReference type="EMBL" id="BMAW01098261">
    <property type="protein sequence ID" value="GFS83856.1"/>
    <property type="molecule type" value="Genomic_DNA"/>
</dbReference>
<dbReference type="AlphaFoldDB" id="A0A8X6T722"/>
<accession>A0A8X6T722</accession>
<reference evidence="1" key="1">
    <citation type="submission" date="2020-08" db="EMBL/GenBank/DDBJ databases">
        <title>Multicomponent nature underlies the extraordinary mechanical properties of spider dragline silk.</title>
        <authorList>
            <person name="Kono N."/>
            <person name="Nakamura H."/>
            <person name="Mori M."/>
            <person name="Yoshida Y."/>
            <person name="Ohtoshi R."/>
            <person name="Malay A.D."/>
            <person name="Moran D.A.P."/>
            <person name="Tomita M."/>
            <person name="Numata K."/>
            <person name="Arakawa K."/>
        </authorList>
    </citation>
    <scope>NUCLEOTIDE SEQUENCE</scope>
</reference>
<protein>
    <submittedName>
        <fullName evidence="1">Uncharacterized protein</fullName>
    </submittedName>
</protein>